<dbReference type="InterPro" id="IPR014721">
    <property type="entry name" value="Ribsml_uS5_D2-typ_fold_subgr"/>
</dbReference>
<dbReference type="Gene3D" id="3.40.50.300">
    <property type="entry name" value="P-loop containing nucleotide triphosphate hydrolases"/>
    <property type="match status" value="1"/>
</dbReference>
<keyword evidence="7 10" id="KW-0067">ATP-binding</keyword>
<evidence type="ECO:0000256" key="5">
    <source>
        <dbReference type="ARBA" id="ARBA00022801"/>
    </source>
</evidence>
<protein>
    <recommendedName>
        <fullName evidence="10 11">Lon protease</fullName>
        <ecNumber evidence="10 11">3.4.21.53</ecNumber>
    </recommendedName>
    <alternativeName>
        <fullName evidence="10">ATP-dependent protease La</fullName>
    </alternativeName>
</protein>
<sequence>MHEALILIPMRDVVLFPGMAIPITIGREQSIAAAQAAVKNGQKIGLVLQTQATVSNPDGSQLYPIGTIASILRYVTTSSGTHHLVVQGEERFRVVDYVEGLPYMAAHVDILPEIEAAEDDADIKARMRHLQEKAIETVQLLPQAPPEVISAIQSMEYAGALADVISNFLDISPPEKQVILETINLRERLDKVAEHVRHQLEVLKLTREIDQQTKQSMDARQREFMLRERLKAIKKELGEDDDDSNQTEIEELKQAISAANMSDEAAEQARKELKRLQKMPESSGEYSMIRTYLDWLTSLPWNALATETIDIAKARAVLDEDHYGLEKIKKRILEYLAVRKLNPQGRSPILCFVGPPGVGKTSLGKSIARSLGLPFVRASLGGVHDEAEIRGHRRTYMGALPGNVIQEMRKAGSRNPVFMLDEIDKLGGGGFHGDPAAALLEVLDPAQNETFRDNYLALPFDLSKVVFIATANVLDSIPGPLRDRMEIISLPGYTEDEKVEIAKRYLLSRQLEAHGLTAEQAHVNEAALHTIVSDYTREAGCRNLEREIAAVLRNAAIQIAEGKTERVAITPAELPDILGSQRFESEVAMRTSVPGVATGLAWTPVGGDILFIETTKMPGHGKLIITGQLGDVMKESAQAALSLIKANAKRFGVDPQVFEKHDIHLHVPAGAIPKDGPSAGVSIFTSLVSLLSDCKVRSDVAMTGEISLRGLVLPIGGVKEKCLAALRAGIHTVMLPARNRKDLEDVPENARKQLNFVWLERVDDAINAALEVPELALQTAA</sequence>
<dbReference type="InterPro" id="IPR003959">
    <property type="entry name" value="ATPase_AAA_core"/>
</dbReference>
<dbReference type="Pfam" id="PF02190">
    <property type="entry name" value="LON_substr_bdg"/>
    <property type="match status" value="1"/>
</dbReference>
<dbReference type="InterPro" id="IPR008269">
    <property type="entry name" value="Lon_proteolytic"/>
</dbReference>
<evidence type="ECO:0000256" key="11">
    <source>
        <dbReference type="PIRNR" id="PIRNR001174"/>
    </source>
</evidence>
<gene>
    <name evidence="10" type="primary">lon</name>
    <name evidence="18" type="ORF">BWK73_28650</name>
</gene>
<evidence type="ECO:0000256" key="8">
    <source>
        <dbReference type="ARBA" id="ARBA00023016"/>
    </source>
</evidence>
<feature type="domain" description="Lon proteolytic" evidence="16">
    <location>
        <begin position="591"/>
        <end position="772"/>
    </location>
</feature>
<dbReference type="Pfam" id="PF00004">
    <property type="entry name" value="AAA"/>
    <property type="match status" value="1"/>
</dbReference>
<dbReference type="PROSITE" id="PS51786">
    <property type="entry name" value="LON_PROTEOLYTIC"/>
    <property type="match status" value="1"/>
</dbReference>
<dbReference type="Gene3D" id="1.10.8.60">
    <property type="match status" value="1"/>
</dbReference>
<comment type="subcellular location">
    <subcellularLocation>
        <location evidence="1 10 11">Cytoplasm</location>
    </subcellularLocation>
</comment>
<dbReference type="EC" id="3.4.21.53" evidence="10 11"/>
<dbReference type="SUPFAM" id="SSF52540">
    <property type="entry name" value="P-loop containing nucleoside triphosphate hydrolases"/>
    <property type="match status" value="1"/>
</dbReference>
<keyword evidence="2 10" id="KW-0963">Cytoplasm</keyword>
<dbReference type="GO" id="GO:0016887">
    <property type="term" value="F:ATP hydrolysis activity"/>
    <property type="evidence" value="ECO:0007669"/>
    <property type="project" value="UniProtKB-UniRule"/>
</dbReference>
<dbReference type="NCBIfam" id="TIGR00763">
    <property type="entry name" value="lon"/>
    <property type="match status" value="1"/>
</dbReference>
<keyword evidence="3 10" id="KW-0645">Protease</keyword>
<feature type="domain" description="Lon N-terminal" evidence="17">
    <location>
        <begin position="5"/>
        <end position="200"/>
    </location>
</feature>
<evidence type="ECO:0000256" key="1">
    <source>
        <dbReference type="ARBA" id="ARBA00004496"/>
    </source>
</evidence>
<evidence type="ECO:0000259" key="16">
    <source>
        <dbReference type="PROSITE" id="PS51786"/>
    </source>
</evidence>
<dbReference type="PANTHER" id="PTHR10046">
    <property type="entry name" value="ATP DEPENDENT LON PROTEASE FAMILY MEMBER"/>
    <property type="match status" value="1"/>
</dbReference>
<keyword evidence="8 10" id="KW-0346">Stress response</keyword>
<comment type="similarity">
    <text evidence="10 11 14">Belongs to the peptidase S16 family.</text>
</comment>
<dbReference type="PRINTS" id="PR00830">
    <property type="entry name" value="ENDOLAPTASE"/>
</dbReference>
<proteinExistence type="evidence at transcript level"/>
<dbReference type="AlphaFoldDB" id="A0A1Y1QJW4"/>
<evidence type="ECO:0000256" key="9">
    <source>
        <dbReference type="ARBA" id="ARBA00050665"/>
    </source>
</evidence>
<dbReference type="InterPro" id="IPR027417">
    <property type="entry name" value="P-loop_NTPase"/>
</dbReference>
<evidence type="ECO:0000256" key="14">
    <source>
        <dbReference type="PROSITE-ProRule" id="PRU01122"/>
    </source>
</evidence>
<accession>A0A1Y1QJW4</accession>
<dbReference type="GO" id="GO:0034605">
    <property type="term" value="P:cellular response to heat"/>
    <property type="evidence" value="ECO:0007669"/>
    <property type="project" value="UniProtKB-UniRule"/>
</dbReference>
<evidence type="ECO:0000256" key="15">
    <source>
        <dbReference type="SAM" id="Coils"/>
    </source>
</evidence>
<feature type="active site" evidence="10 12">
    <location>
        <position position="678"/>
    </location>
</feature>
<evidence type="ECO:0000256" key="7">
    <source>
        <dbReference type="ARBA" id="ARBA00022840"/>
    </source>
</evidence>
<dbReference type="Gene3D" id="1.20.58.1480">
    <property type="match status" value="1"/>
</dbReference>
<dbReference type="GO" id="GO:0005524">
    <property type="term" value="F:ATP binding"/>
    <property type="evidence" value="ECO:0007669"/>
    <property type="project" value="UniProtKB-UniRule"/>
</dbReference>
<dbReference type="GO" id="GO:0004252">
    <property type="term" value="F:serine-type endopeptidase activity"/>
    <property type="evidence" value="ECO:0007669"/>
    <property type="project" value="UniProtKB-UniRule"/>
</dbReference>
<evidence type="ECO:0000256" key="13">
    <source>
        <dbReference type="PIRSR" id="PIRSR001174-2"/>
    </source>
</evidence>
<comment type="induction">
    <text evidence="10">By heat shock.</text>
</comment>
<keyword evidence="15" id="KW-0175">Coiled coil</keyword>
<evidence type="ECO:0000256" key="10">
    <source>
        <dbReference type="HAMAP-Rule" id="MF_01973"/>
    </source>
</evidence>
<evidence type="ECO:0000313" key="19">
    <source>
        <dbReference type="Proteomes" id="UP000192491"/>
    </source>
</evidence>
<dbReference type="eggNOG" id="COG0466">
    <property type="taxonomic scope" value="Bacteria"/>
</dbReference>
<dbReference type="InterPro" id="IPR004815">
    <property type="entry name" value="Lon_bac/euk-typ"/>
</dbReference>
<dbReference type="SMART" id="SM00382">
    <property type="entry name" value="AAA"/>
    <property type="match status" value="1"/>
</dbReference>
<dbReference type="GO" id="GO:0006515">
    <property type="term" value="P:protein quality control for misfolded or incompletely synthesized proteins"/>
    <property type="evidence" value="ECO:0007669"/>
    <property type="project" value="UniProtKB-UniRule"/>
</dbReference>
<reference evidence="18 19" key="1">
    <citation type="submission" date="2017-01" db="EMBL/GenBank/DDBJ databases">
        <title>Novel large sulfur bacteria in the metagenomes of groundwater-fed chemosynthetic microbial mats in the Lake Huron basin.</title>
        <authorList>
            <person name="Sharrar A.M."/>
            <person name="Flood B.E."/>
            <person name="Bailey J.V."/>
            <person name="Jones D.S."/>
            <person name="Biddanda B."/>
            <person name="Ruberg S.A."/>
            <person name="Marcus D.N."/>
            <person name="Dick G.J."/>
        </authorList>
    </citation>
    <scope>NUCLEOTIDE SEQUENCE [LARGE SCALE GENOMIC DNA]</scope>
    <source>
        <strain evidence="18">A8</strain>
    </source>
</reference>
<dbReference type="SUPFAM" id="SSF88697">
    <property type="entry name" value="PUA domain-like"/>
    <property type="match status" value="1"/>
</dbReference>
<dbReference type="Gene3D" id="1.20.5.5270">
    <property type="match status" value="1"/>
</dbReference>
<dbReference type="Gene3D" id="2.30.130.40">
    <property type="entry name" value="LON domain-like"/>
    <property type="match status" value="1"/>
</dbReference>
<dbReference type="FunFam" id="3.40.50.300:FF:000021">
    <property type="entry name" value="Lon protease homolog"/>
    <property type="match status" value="1"/>
</dbReference>
<dbReference type="InterPro" id="IPR020568">
    <property type="entry name" value="Ribosomal_Su5_D2-typ_SF"/>
</dbReference>
<dbReference type="InterPro" id="IPR046336">
    <property type="entry name" value="Lon_prtase_N_sf"/>
</dbReference>
<feature type="coiled-coil region" evidence="15">
    <location>
        <begin position="249"/>
        <end position="279"/>
    </location>
</feature>
<comment type="caution">
    <text evidence="18">The sequence shown here is derived from an EMBL/GenBank/DDBJ whole genome shotgun (WGS) entry which is preliminary data.</text>
</comment>
<evidence type="ECO:0000259" key="17">
    <source>
        <dbReference type="PROSITE" id="PS51787"/>
    </source>
</evidence>
<keyword evidence="4 10" id="KW-0547">Nucleotide-binding</keyword>
<evidence type="ECO:0000256" key="4">
    <source>
        <dbReference type="ARBA" id="ARBA00022741"/>
    </source>
</evidence>
<dbReference type="InterPro" id="IPR015947">
    <property type="entry name" value="PUA-like_sf"/>
</dbReference>
<dbReference type="Proteomes" id="UP000192491">
    <property type="component" value="Unassembled WGS sequence"/>
</dbReference>
<comment type="subunit">
    <text evidence="10 11">Homohexamer. Organized in a ring with a central cavity.</text>
</comment>
<dbReference type="Pfam" id="PF22667">
    <property type="entry name" value="Lon_lid"/>
    <property type="match status" value="1"/>
</dbReference>
<name>A0A1Y1QJW4_9GAMM</name>
<dbReference type="Gene3D" id="3.30.230.10">
    <property type="match status" value="1"/>
</dbReference>
<dbReference type="PROSITE" id="PS51787">
    <property type="entry name" value="LON_N"/>
    <property type="match status" value="1"/>
</dbReference>
<dbReference type="FunFam" id="3.30.230.10:FF:000019">
    <property type="entry name" value="Lon protease homolog 2, peroxisomal"/>
    <property type="match status" value="1"/>
</dbReference>
<dbReference type="FunFam" id="1.20.5.5270:FF:000002">
    <property type="entry name" value="Lon protease homolog"/>
    <property type="match status" value="1"/>
</dbReference>
<evidence type="ECO:0000256" key="3">
    <source>
        <dbReference type="ARBA" id="ARBA00022670"/>
    </source>
</evidence>
<dbReference type="InterPro" id="IPR003593">
    <property type="entry name" value="AAA+_ATPase"/>
</dbReference>
<dbReference type="InterPro" id="IPR027543">
    <property type="entry name" value="Lon_bac"/>
</dbReference>
<dbReference type="SMART" id="SM00464">
    <property type="entry name" value="LON"/>
    <property type="match status" value="1"/>
</dbReference>
<dbReference type="CDD" id="cd19500">
    <property type="entry name" value="RecA-like_Lon"/>
    <property type="match status" value="1"/>
</dbReference>
<dbReference type="STRING" id="1123401.GCA_000621325_02202"/>
<evidence type="ECO:0000256" key="2">
    <source>
        <dbReference type="ARBA" id="ARBA00022490"/>
    </source>
</evidence>
<dbReference type="GO" id="GO:0043565">
    <property type="term" value="F:sequence-specific DNA binding"/>
    <property type="evidence" value="ECO:0007669"/>
    <property type="project" value="UniProtKB-UniRule"/>
</dbReference>
<feature type="active site" evidence="10 12">
    <location>
        <position position="721"/>
    </location>
</feature>
<keyword evidence="6 10" id="KW-0720">Serine protease</keyword>
<dbReference type="HAMAP" id="MF_01973">
    <property type="entry name" value="lon_bact"/>
    <property type="match status" value="1"/>
</dbReference>
<dbReference type="InterPro" id="IPR003111">
    <property type="entry name" value="Lon_prtase_N"/>
</dbReference>
<evidence type="ECO:0000313" key="18">
    <source>
        <dbReference type="EMBL" id="OQX07230.1"/>
    </source>
</evidence>
<feature type="binding site" evidence="10 13">
    <location>
        <begin position="354"/>
        <end position="361"/>
    </location>
    <ligand>
        <name>ATP</name>
        <dbReference type="ChEBI" id="CHEBI:30616"/>
    </ligand>
</feature>
<dbReference type="InterPro" id="IPR027065">
    <property type="entry name" value="Lon_Prtase"/>
</dbReference>
<evidence type="ECO:0000256" key="6">
    <source>
        <dbReference type="ARBA" id="ARBA00022825"/>
    </source>
</evidence>
<dbReference type="Pfam" id="PF05362">
    <property type="entry name" value="Lon_C"/>
    <property type="match status" value="1"/>
</dbReference>
<dbReference type="PIRSF" id="PIRSF001174">
    <property type="entry name" value="Lon_proteas"/>
    <property type="match status" value="1"/>
</dbReference>
<comment type="catalytic activity">
    <reaction evidence="9 10 11 14">
        <text>Hydrolysis of proteins in presence of ATP.</text>
        <dbReference type="EC" id="3.4.21.53"/>
    </reaction>
</comment>
<dbReference type="EMBL" id="MTEJ01000216">
    <property type="protein sequence ID" value="OQX07230.1"/>
    <property type="molecule type" value="Genomic_DNA"/>
</dbReference>
<dbReference type="GO" id="GO:0005737">
    <property type="term" value="C:cytoplasm"/>
    <property type="evidence" value="ECO:0007669"/>
    <property type="project" value="UniProtKB-SubCell"/>
</dbReference>
<dbReference type="SUPFAM" id="SSF54211">
    <property type="entry name" value="Ribosomal protein S5 domain 2-like"/>
    <property type="match status" value="1"/>
</dbReference>
<dbReference type="GO" id="GO:0004176">
    <property type="term" value="F:ATP-dependent peptidase activity"/>
    <property type="evidence" value="ECO:0007669"/>
    <property type="project" value="UniProtKB-UniRule"/>
</dbReference>
<keyword evidence="5 10" id="KW-0378">Hydrolase</keyword>
<comment type="function">
    <text evidence="10">ATP-dependent serine protease that mediates the selective degradation of mutant and abnormal proteins as well as certain short-lived regulatory proteins. Required for cellular homeostasis and for survival from DNA damage and developmental changes induced by stress. Degrades polypeptides processively to yield small peptide fragments that are 5 to 10 amino acids long. Binds to DNA in a double-stranded, site-specific manner.</text>
</comment>
<organism evidence="18 19">
    <name type="scientific">Thiothrix lacustris</name>
    <dbReference type="NCBI Taxonomy" id="525917"/>
    <lineage>
        <taxon>Bacteria</taxon>
        <taxon>Pseudomonadati</taxon>
        <taxon>Pseudomonadota</taxon>
        <taxon>Gammaproteobacteria</taxon>
        <taxon>Thiotrichales</taxon>
        <taxon>Thiotrichaceae</taxon>
        <taxon>Thiothrix</taxon>
    </lineage>
</organism>
<evidence type="ECO:0000256" key="12">
    <source>
        <dbReference type="PIRSR" id="PIRSR001174-1"/>
    </source>
</evidence>
<dbReference type="InterPro" id="IPR054594">
    <property type="entry name" value="Lon_lid"/>
</dbReference>